<keyword evidence="2" id="KW-1185">Reference proteome</keyword>
<name>A0A1G7QU44_9BACL</name>
<dbReference type="STRING" id="670482.SAMN04488542_12351"/>
<evidence type="ECO:0008006" key="3">
    <source>
        <dbReference type="Google" id="ProtNLM"/>
    </source>
</evidence>
<evidence type="ECO:0000313" key="1">
    <source>
        <dbReference type="EMBL" id="SDG02046.1"/>
    </source>
</evidence>
<dbReference type="EMBL" id="FNBG01000023">
    <property type="protein sequence ID" value="SDG02046.1"/>
    <property type="molecule type" value="Genomic_DNA"/>
</dbReference>
<organism evidence="1 2">
    <name type="scientific">Fontibacillus panacisegetis</name>
    <dbReference type="NCBI Taxonomy" id="670482"/>
    <lineage>
        <taxon>Bacteria</taxon>
        <taxon>Bacillati</taxon>
        <taxon>Bacillota</taxon>
        <taxon>Bacilli</taxon>
        <taxon>Bacillales</taxon>
        <taxon>Paenibacillaceae</taxon>
        <taxon>Fontibacillus</taxon>
    </lineage>
</organism>
<protein>
    <recommendedName>
        <fullName evidence="3">WIAG-tail domain</fullName>
    </recommendedName>
</protein>
<accession>A0A1G7QU44</accession>
<evidence type="ECO:0000313" key="2">
    <source>
        <dbReference type="Proteomes" id="UP000198972"/>
    </source>
</evidence>
<gene>
    <name evidence="1" type="ORF">SAMN04488542_12351</name>
</gene>
<dbReference type="Proteomes" id="UP000198972">
    <property type="component" value="Unassembled WGS sequence"/>
</dbReference>
<dbReference type="AlphaFoldDB" id="A0A1G7QU44"/>
<proteinExistence type="predicted"/>
<reference evidence="1 2" key="1">
    <citation type="submission" date="2016-10" db="EMBL/GenBank/DDBJ databases">
        <authorList>
            <person name="de Groot N.N."/>
        </authorList>
    </citation>
    <scope>NUCLEOTIDE SEQUENCE [LARGE SCALE GENOMIC DNA]</scope>
    <source>
        <strain evidence="1 2">DSM 28129</strain>
    </source>
</reference>
<dbReference type="OrthoDB" id="2985197at2"/>
<dbReference type="NCBIfam" id="NF012201">
    <property type="entry name" value="WIAG-tail"/>
    <property type="match status" value="1"/>
</dbReference>
<sequence length="191" mass="20841">MESRHLSSELLQEGLLPEAGIQGKDIQAAAIQRTHLQPFSVDSEVLSHDSVGADHLKQGSVWSNHLRNEAVQGEHLGSEAVGSRHIGQGAVNVEHLGFTPVEAVSGQPALQQFGMCAFLLLGHESSAELTITFEQPYLNNHYVLVAMTNNPSYYVTLKEQTAESAIVMVTRLSYSPVNYGYVTWITIGNNL</sequence>